<proteinExistence type="predicted"/>
<dbReference type="EMBL" id="AZGZ01000004">
    <property type="protein sequence ID" value="KZZ95689.1"/>
    <property type="molecule type" value="Genomic_DNA"/>
</dbReference>
<evidence type="ECO:0000313" key="2">
    <source>
        <dbReference type="EMBL" id="KZZ95689.1"/>
    </source>
</evidence>
<feature type="region of interest" description="Disordered" evidence="1">
    <location>
        <begin position="1"/>
        <end position="28"/>
    </location>
</feature>
<dbReference type="OrthoDB" id="428342at2759"/>
<evidence type="ECO:0000256" key="1">
    <source>
        <dbReference type="SAM" id="MobiDB-lite"/>
    </source>
</evidence>
<dbReference type="PANTHER" id="PTHR21581:SF6">
    <property type="entry name" value="TRAFFICKING PROTEIN PARTICLE COMPLEX SUBUNIT 12"/>
    <property type="match status" value="1"/>
</dbReference>
<comment type="caution">
    <text evidence="2">The sequence shown here is derived from an EMBL/GenBank/DDBJ whole genome shotgun (WGS) entry which is preliminary data.</text>
</comment>
<sequence>MESDKKGGPAQVKPIQRRATQGPLDAPNLDESIIQETKEAAVPSHQPSTLAPAPARTVSIIPRSSTPAYIPKKKFAYLLRTEIYHKLSIVNLPPAFREEFYIVSARDSLESLLSKLESYLATGRLLHAAHLSASILTSSVINPTDYTTIFALFYIRLACLDLTGHTMIAAQESKALEDLSSEFYFIDTTDELHEKTEFDVDENNGNKYKDHIAPWQLRVLAVRLQSLGFNDARRGIAGLYDLGFYARNQLSHKKLSKEDVQLWKTRLADLGIRVVNSLIEMGDMETARRTLAGLGPADSNQHKMRIAMLYLHTGDVRAAESVMEGIHDDSKEILKCLLIMAEGNYIEAIAAWQDYLQSHLGKDDEGLILQNLAVCMLFTGRLNESRKMLETLVEHNHSFQSLIFNLATIYELCSERSSYALKMALTESVARQTSSGEVNIERPNIEFKI</sequence>
<name>A0A168BSP1_9EURO</name>
<dbReference type="VEuPathDB" id="FungiDB:AAP_01365"/>
<keyword evidence="3" id="KW-1185">Reference proteome</keyword>
<dbReference type="Proteomes" id="UP000242877">
    <property type="component" value="Unassembled WGS sequence"/>
</dbReference>
<reference evidence="2 3" key="1">
    <citation type="journal article" date="2016" name="Genome Biol. Evol.">
        <title>Divergent and convergent evolution of fungal pathogenicity.</title>
        <authorList>
            <person name="Shang Y."/>
            <person name="Xiao G."/>
            <person name="Zheng P."/>
            <person name="Cen K."/>
            <person name="Zhan S."/>
            <person name="Wang C."/>
        </authorList>
    </citation>
    <scope>NUCLEOTIDE SEQUENCE [LARGE SCALE GENOMIC DNA]</scope>
    <source>
        <strain evidence="2 3">ARSEF 7405</strain>
    </source>
</reference>
<dbReference type="SUPFAM" id="SSF48452">
    <property type="entry name" value="TPR-like"/>
    <property type="match status" value="1"/>
</dbReference>
<dbReference type="GO" id="GO:0005794">
    <property type="term" value="C:Golgi apparatus"/>
    <property type="evidence" value="ECO:0007669"/>
    <property type="project" value="TreeGrafter"/>
</dbReference>
<evidence type="ECO:0000313" key="3">
    <source>
        <dbReference type="Proteomes" id="UP000242877"/>
    </source>
</evidence>
<protein>
    <submittedName>
        <fullName evidence="2">Tetratricopeptide-like helical</fullName>
    </submittedName>
</protein>
<dbReference type="GO" id="GO:0030008">
    <property type="term" value="C:TRAPP complex"/>
    <property type="evidence" value="ECO:0007669"/>
    <property type="project" value="TreeGrafter"/>
</dbReference>
<dbReference type="Gene3D" id="1.25.40.10">
    <property type="entry name" value="Tetratricopeptide repeat domain"/>
    <property type="match status" value="1"/>
</dbReference>
<dbReference type="InterPro" id="IPR011990">
    <property type="entry name" value="TPR-like_helical_dom_sf"/>
</dbReference>
<organism evidence="2 3">
    <name type="scientific">Ascosphaera apis ARSEF 7405</name>
    <dbReference type="NCBI Taxonomy" id="392613"/>
    <lineage>
        <taxon>Eukaryota</taxon>
        <taxon>Fungi</taxon>
        <taxon>Dikarya</taxon>
        <taxon>Ascomycota</taxon>
        <taxon>Pezizomycotina</taxon>
        <taxon>Eurotiomycetes</taxon>
        <taxon>Eurotiomycetidae</taxon>
        <taxon>Onygenales</taxon>
        <taxon>Ascosphaeraceae</taxon>
        <taxon>Ascosphaera</taxon>
    </lineage>
</organism>
<dbReference type="PANTHER" id="PTHR21581">
    <property type="entry name" value="D-ALANYL-D-ALANINE CARBOXYPEPTIDASE"/>
    <property type="match status" value="1"/>
</dbReference>
<dbReference type="AlphaFoldDB" id="A0A168BSP1"/>
<accession>A0A168BSP1</accession>
<gene>
    <name evidence="2" type="ORF">AAP_01365</name>
</gene>